<evidence type="ECO:0000313" key="2">
    <source>
        <dbReference type="Proteomes" id="UP000440578"/>
    </source>
</evidence>
<dbReference type="AlphaFoldDB" id="A0A6A4VZF8"/>
<comment type="caution">
    <text evidence="1">The sequence shown here is derived from an EMBL/GenBank/DDBJ whole genome shotgun (WGS) entry which is preliminary data.</text>
</comment>
<organism evidence="1 2">
    <name type="scientific">Amphibalanus amphitrite</name>
    <name type="common">Striped barnacle</name>
    <name type="synonym">Balanus amphitrite</name>
    <dbReference type="NCBI Taxonomy" id="1232801"/>
    <lineage>
        <taxon>Eukaryota</taxon>
        <taxon>Metazoa</taxon>
        <taxon>Ecdysozoa</taxon>
        <taxon>Arthropoda</taxon>
        <taxon>Crustacea</taxon>
        <taxon>Multicrustacea</taxon>
        <taxon>Cirripedia</taxon>
        <taxon>Thoracica</taxon>
        <taxon>Thoracicalcarea</taxon>
        <taxon>Balanomorpha</taxon>
        <taxon>Balanoidea</taxon>
        <taxon>Balanidae</taxon>
        <taxon>Amphibalaninae</taxon>
        <taxon>Amphibalanus</taxon>
    </lineage>
</organism>
<accession>A0A6A4VZF8</accession>
<reference evidence="1 2" key="1">
    <citation type="submission" date="2019-07" db="EMBL/GenBank/DDBJ databases">
        <title>Draft genome assembly of a fouling barnacle, Amphibalanus amphitrite (Darwin, 1854): The first reference genome for Thecostraca.</title>
        <authorList>
            <person name="Kim W."/>
        </authorList>
    </citation>
    <scope>NUCLEOTIDE SEQUENCE [LARGE SCALE GENOMIC DNA]</scope>
    <source>
        <strain evidence="1">SNU_AA5</strain>
        <tissue evidence="1">Soma without cirri and trophi</tissue>
    </source>
</reference>
<gene>
    <name evidence="1" type="ORF">FJT64_004307</name>
</gene>
<name>A0A6A4VZF8_AMPAM</name>
<protein>
    <submittedName>
        <fullName evidence="1">Uncharacterized protein</fullName>
    </submittedName>
</protein>
<proteinExistence type="predicted"/>
<dbReference type="Proteomes" id="UP000440578">
    <property type="component" value="Unassembled WGS sequence"/>
</dbReference>
<keyword evidence="2" id="KW-1185">Reference proteome</keyword>
<sequence length="101" mass="11603">MVLVIRPSDDAPELRPRLSGGELRQLGRLSGGELQQLGRLSGGELRQLTAGRQRRSRLPLCKRVKQEVPPICADDVECQRHYLQYVNNMVRMLDAGRRRRR</sequence>
<evidence type="ECO:0000313" key="1">
    <source>
        <dbReference type="EMBL" id="KAF0298299.1"/>
    </source>
</evidence>
<dbReference type="EMBL" id="VIIS01001437">
    <property type="protein sequence ID" value="KAF0298299.1"/>
    <property type="molecule type" value="Genomic_DNA"/>
</dbReference>